<feature type="domain" description="CzcB-like C-terminal circularly permuted SH3-like" evidence="7">
    <location>
        <begin position="395"/>
        <end position="454"/>
    </location>
</feature>
<evidence type="ECO:0000259" key="5">
    <source>
        <dbReference type="Pfam" id="PF25919"/>
    </source>
</evidence>
<evidence type="ECO:0000313" key="9">
    <source>
        <dbReference type="Proteomes" id="UP000528286"/>
    </source>
</evidence>
<dbReference type="PANTHER" id="PTHR30097:SF15">
    <property type="entry name" value="CATION EFFLUX SYSTEM PROTEIN CUSB"/>
    <property type="match status" value="1"/>
</dbReference>
<dbReference type="Gene3D" id="2.40.30.170">
    <property type="match status" value="1"/>
</dbReference>
<dbReference type="GO" id="GO:0030288">
    <property type="term" value="C:outer membrane-bounded periplasmic space"/>
    <property type="evidence" value="ECO:0007669"/>
    <property type="project" value="TreeGrafter"/>
</dbReference>
<dbReference type="Pfam" id="PF25954">
    <property type="entry name" value="Beta-barrel_RND_2"/>
    <property type="match status" value="1"/>
</dbReference>
<dbReference type="Gene3D" id="2.40.420.20">
    <property type="match status" value="1"/>
</dbReference>
<evidence type="ECO:0000256" key="1">
    <source>
        <dbReference type="ARBA" id="ARBA00009477"/>
    </source>
</evidence>
<dbReference type="Pfam" id="PF25975">
    <property type="entry name" value="CzcB_C"/>
    <property type="match status" value="1"/>
</dbReference>
<dbReference type="NCBIfam" id="TIGR01730">
    <property type="entry name" value="RND_mfp"/>
    <property type="match status" value="1"/>
</dbReference>
<dbReference type="FunFam" id="2.40.30.170:FF:000010">
    <property type="entry name" value="Efflux RND transporter periplasmic adaptor subunit"/>
    <property type="match status" value="1"/>
</dbReference>
<evidence type="ECO:0000259" key="7">
    <source>
        <dbReference type="Pfam" id="PF25975"/>
    </source>
</evidence>
<proteinExistence type="inferred from homology"/>
<dbReference type="Pfam" id="PF25919">
    <property type="entry name" value="BSH_CusB"/>
    <property type="match status" value="1"/>
</dbReference>
<keyword evidence="2" id="KW-0813">Transport</keyword>
<feature type="domain" description="CusB-like beta-barrel" evidence="6">
    <location>
        <begin position="311"/>
        <end position="387"/>
    </location>
</feature>
<sequence length="474" mass="50147">MPRHVSTVLTAAAVGIAAFWAGKSDFPVRMPFTSTAGQANAVEVKSSPPPTGAVIYYRNPDGLAEYSAAPRNTKDGRPFVTVRESEDVSFDPAKAGAGVKAADSGQKERKVLYYRNPMGLPDTSKVPKKDSMGMDYLPVYEGEANDGSTVTVAPGKLQRTGVKTATAQKTAVARKLALPGTVVLDERLISVVAMRTEAFVEDVADVTTGDRIRKGDVLFHYYSKEIAAAGAQYLAELSSSVAQPPDTGAALRLRNLGVPVSAIKSIAANRKVGATIAYTAPQDGIILERTAVKGMMAVPGAALFRVADLSRVWVLADVPESELGTIKLGGPAYVTFRQRPGAALQGTVGAIYPEVQMQTRTAKVRIELPNPEGLLLPNMYALVAIGADAPDAVTAVPNSAIIDTGDRQLVFLDRGNGKYEPRSVRLGARGEEMTEVLEGVAVGDRVVVAANFLLDAESNLNSALSSMTDEEAQK</sequence>
<evidence type="ECO:0000256" key="2">
    <source>
        <dbReference type="ARBA" id="ARBA00022448"/>
    </source>
</evidence>
<dbReference type="EMBL" id="JACIEZ010000017">
    <property type="protein sequence ID" value="MBB4067247.1"/>
    <property type="molecule type" value="Genomic_DNA"/>
</dbReference>
<gene>
    <name evidence="8" type="ORF">GGR23_004478</name>
</gene>
<dbReference type="GO" id="GO:0022857">
    <property type="term" value="F:transmembrane transporter activity"/>
    <property type="evidence" value="ECO:0007669"/>
    <property type="project" value="InterPro"/>
</dbReference>
<comment type="similarity">
    <text evidence="1">Belongs to the membrane fusion protein (MFP) (TC 8.A.1) family.</text>
</comment>
<comment type="caution">
    <text evidence="8">The sequence shown here is derived from an EMBL/GenBank/DDBJ whole genome shotgun (WGS) entry which is preliminary data.</text>
</comment>
<dbReference type="InterPro" id="IPR051909">
    <property type="entry name" value="MFP_Cation_Efflux"/>
</dbReference>
<keyword evidence="3" id="KW-0732">Signal</keyword>
<dbReference type="InterPro" id="IPR058790">
    <property type="entry name" value="BSH_CusB"/>
</dbReference>
<dbReference type="GO" id="GO:0016020">
    <property type="term" value="C:membrane"/>
    <property type="evidence" value="ECO:0007669"/>
    <property type="project" value="InterPro"/>
</dbReference>
<dbReference type="GO" id="GO:0015679">
    <property type="term" value="P:plasma membrane copper ion transport"/>
    <property type="evidence" value="ECO:0007669"/>
    <property type="project" value="TreeGrafter"/>
</dbReference>
<keyword evidence="4" id="KW-0406">Ion transport</keyword>
<organism evidence="8 9">
    <name type="scientific">Gellertiella hungarica</name>
    <dbReference type="NCBI Taxonomy" id="1572859"/>
    <lineage>
        <taxon>Bacteria</taxon>
        <taxon>Pseudomonadati</taxon>
        <taxon>Pseudomonadota</taxon>
        <taxon>Alphaproteobacteria</taxon>
        <taxon>Hyphomicrobiales</taxon>
        <taxon>Rhizobiaceae</taxon>
        <taxon>Gellertiella</taxon>
    </lineage>
</organism>
<dbReference type="SUPFAM" id="SSF111369">
    <property type="entry name" value="HlyD-like secretion proteins"/>
    <property type="match status" value="1"/>
</dbReference>
<dbReference type="PANTHER" id="PTHR30097">
    <property type="entry name" value="CATION EFFLUX SYSTEM PROTEIN CUSB"/>
    <property type="match status" value="1"/>
</dbReference>
<dbReference type="GO" id="GO:0060003">
    <property type="term" value="P:copper ion export"/>
    <property type="evidence" value="ECO:0007669"/>
    <property type="project" value="TreeGrafter"/>
</dbReference>
<protein>
    <submittedName>
        <fullName evidence="8">Cu(I)/Ag(I) efflux system membrane fusion protein</fullName>
    </submittedName>
</protein>
<feature type="domain" description="CusB-like barrel-sandwich hybrid" evidence="5">
    <location>
        <begin position="190"/>
        <end position="307"/>
    </location>
</feature>
<evidence type="ECO:0000313" key="8">
    <source>
        <dbReference type="EMBL" id="MBB4067247.1"/>
    </source>
</evidence>
<dbReference type="AlphaFoldDB" id="A0A7W6JB71"/>
<dbReference type="RefSeq" id="WP_183368484.1">
    <property type="nucleotide sequence ID" value="NZ_JACIEZ010000017.1"/>
</dbReference>
<evidence type="ECO:0000259" key="6">
    <source>
        <dbReference type="Pfam" id="PF25954"/>
    </source>
</evidence>
<reference evidence="8 9" key="1">
    <citation type="submission" date="2020-08" db="EMBL/GenBank/DDBJ databases">
        <title>Genomic Encyclopedia of Type Strains, Phase IV (KMG-IV): sequencing the most valuable type-strain genomes for metagenomic binning, comparative biology and taxonomic classification.</title>
        <authorList>
            <person name="Goeker M."/>
        </authorList>
    </citation>
    <scope>NUCLEOTIDE SEQUENCE [LARGE SCALE GENOMIC DNA]</scope>
    <source>
        <strain evidence="8 9">DSM 29853</strain>
    </source>
</reference>
<evidence type="ECO:0000256" key="4">
    <source>
        <dbReference type="ARBA" id="ARBA00023065"/>
    </source>
</evidence>
<dbReference type="GO" id="GO:0046914">
    <property type="term" value="F:transition metal ion binding"/>
    <property type="evidence" value="ECO:0007669"/>
    <property type="project" value="TreeGrafter"/>
</dbReference>
<dbReference type="Proteomes" id="UP000528286">
    <property type="component" value="Unassembled WGS sequence"/>
</dbReference>
<dbReference type="InterPro" id="IPR006143">
    <property type="entry name" value="RND_pump_MFP"/>
</dbReference>
<name>A0A7W6JB71_9HYPH</name>
<accession>A0A7W6JB71</accession>
<dbReference type="InterPro" id="IPR058649">
    <property type="entry name" value="CzcB_C"/>
</dbReference>
<dbReference type="FunFam" id="2.40.420.20:FF:000003">
    <property type="entry name" value="Cation efflux system protein cusB"/>
    <property type="match status" value="1"/>
</dbReference>
<evidence type="ECO:0000256" key="3">
    <source>
        <dbReference type="ARBA" id="ARBA00022729"/>
    </source>
</evidence>
<dbReference type="InterPro" id="IPR058792">
    <property type="entry name" value="Beta-barrel_RND_2"/>
</dbReference>
<keyword evidence="9" id="KW-1185">Reference proteome</keyword>